<dbReference type="EMBL" id="GBRH01235681">
    <property type="protein sequence ID" value="JAD62214.1"/>
    <property type="molecule type" value="Transcribed_RNA"/>
</dbReference>
<reference evidence="1" key="2">
    <citation type="journal article" date="2015" name="Data Brief">
        <title>Shoot transcriptome of the giant reed, Arundo donax.</title>
        <authorList>
            <person name="Barrero R.A."/>
            <person name="Guerrero F.D."/>
            <person name="Moolhuijzen P."/>
            <person name="Goolsby J.A."/>
            <person name="Tidwell J."/>
            <person name="Bellgard S.E."/>
            <person name="Bellgard M.I."/>
        </authorList>
    </citation>
    <scope>NUCLEOTIDE SEQUENCE</scope>
    <source>
        <tissue evidence="1">Shoot tissue taken approximately 20 cm above the soil surface</tissue>
    </source>
</reference>
<sequence length="46" mass="5006">MKQTLARMMPSSAPVWRLAILTGWDPVLLLSESDEGTFGLVCTLVA</sequence>
<reference evidence="1" key="1">
    <citation type="submission" date="2014-09" db="EMBL/GenBank/DDBJ databases">
        <authorList>
            <person name="Magalhaes I.L.F."/>
            <person name="Oliveira U."/>
            <person name="Santos F.R."/>
            <person name="Vidigal T.H.D.A."/>
            <person name="Brescovit A.D."/>
            <person name="Santos A.J."/>
        </authorList>
    </citation>
    <scope>NUCLEOTIDE SEQUENCE</scope>
    <source>
        <tissue evidence="1">Shoot tissue taken approximately 20 cm above the soil surface</tissue>
    </source>
</reference>
<name>A0A0A9BE28_ARUDO</name>
<accession>A0A0A9BE28</accession>
<organism evidence="1">
    <name type="scientific">Arundo donax</name>
    <name type="common">Giant reed</name>
    <name type="synonym">Donax arundinaceus</name>
    <dbReference type="NCBI Taxonomy" id="35708"/>
    <lineage>
        <taxon>Eukaryota</taxon>
        <taxon>Viridiplantae</taxon>
        <taxon>Streptophyta</taxon>
        <taxon>Embryophyta</taxon>
        <taxon>Tracheophyta</taxon>
        <taxon>Spermatophyta</taxon>
        <taxon>Magnoliopsida</taxon>
        <taxon>Liliopsida</taxon>
        <taxon>Poales</taxon>
        <taxon>Poaceae</taxon>
        <taxon>PACMAD clade</taxon>
        <taxon>Arundinoideae</taxon>
        <taxon>Arundineae</taxon>
        <taxon>Arundo</taxon>
    </lineage>
</organism>
<dbReference type="AlphaFoldDB" id="A0A0A9BE28"/>
<protein>
    <submittedName>
        <fullName evidence="1">Uncharacterized protein</fullName>
    </submittedName>
</protein>
<evidence type="ECO:0000313" key="1">
    <source>
        <dbReference type="EMBL" id="JAD62214.1"/>
    </source>
</evidence>
<proteinExistence type="predicted"/>